<accession>A0A914YX33</accession>
<protein>
    <submittedName>
        <fullName evidence="2">Uncharacterized protein</fullName>
    </submittedName>
</protein>
<dbReference type="WBParaSite" id="PSU_v2.g2639.t1">
    <property type="protein sequence ID" value="PSU_v2.g2639.t1"/>
    <property type="gene ID" value="PSU_v2.g2639"/>
</dbReference>
<proteinExistence type="predicted"/>
<name>A0A914YX33_9BILA</name>
<reference evidence="2" key="1">
    <citation type="submission" date="2022-11" db="UniProtKB">
        <authorList>
            <consortium name="WormBaseParasite"/>
        </authorList>
    </citation>
    <scope>IDENTIFICATION</scope>
</reference>
<evidence type="ECO:0000313" key="1">
    <source>
        <dbReference type="Proteomes" id="UP000887577"/>
    </source>
</evidence>
<dbReference type="AlphaFoldDB" id="A0A914YX33"/>
<keyword evidence="1" id="KW-1185">Reference proteome</keyword>
<sequence length="318" mass="35786">MPPNLQQNKSQNYYEGKWDKIVMKMLRAEVARDPAVGADLAKGLNFYFHAAMEFAKHLEQEFQYGQGENERRIPSTHHMNSTISSAAKSASNVIAPHPVHVLKKQKSNNVSEKINEYEQKKGAKYFIEESNIENVPFFGSSSLSTTKRPSLQLDSTKIPKEIKTISIDSTPIDAGAKPLTDDWIEIVEPTLIETVEETIKHGHVITSDSKMTTSKASRDSITKIPENQSHISSLSTATKPYDRIAIDDVKEHRELKVEVFKPIPPVSEPPKIEPRFKPPPPRRERIGAICMDGWRSSSTGRGTCSHHGGVREWLYTEI</sequence>
<evidence type="ECO:0000313" key="2">
    <source>
        <dbReference type="WBParaSite" id="PSU_v2.g2639.t1"/>
    </source>
</evidence>
<organism evidence="1 2">
    <name type="scientific">Panagrolaimus superbus</name>
    <dbReference type="NCBI Taxonomy" id="310955"/>
    <lineage>
        <taxon>Eukaryota</taxon>
        <taxon>Metazoa</taxon>
        <taxon>Ecdysozoa</taxon>
        <taxon>Nematoda</taxon>
        <taxon>Chromadorea</taxon>
        <taxon>Rhabditida</taxon>
        <taxon>Tylenchina</taxon>
        <taxon>Panagrolaimomorpha</taxon>
        <taxon>Panagrolaimoidea</taxon>
        <taxon>Panagrolaimidae</taxon>
        <taxon>Panagrolaimus</taxon>
    </lineage>
</organism>
<dbReference type="Proteomes" id="UP000887577">
    <property type="component" value="Unplaced"/>
</dbReference>